<dbReference type="InterPro" id="IPR036388">
    <property type="entry name" value="WH-like_DNA-bd_sf"/>
</dbReference>
<dbReference type="PROSITE" id="PS51755">
    <property type="entry name" value="OMPR_PHOB"/>
    <property type="match status" value="1"/>
</dbReference>
<sequence length="222" mass="24307">MRILLAEDDQTIADHTRSKLELEGFLVDHRASGPDVWAEGETGDYAAIILDLGLPGMDGLSILKRWRAAGLDTPILVLTARGSWMERVDGFDAGADDYLPKPFRSEELVARLRALLRRAGGGRAKATASAGGFVLDETARRVTYDDRPVDLTPLEFRLLALLIAEPQRVFDPIEIARQVQGRDDDAGKNAVEAMIARIRRKTHPTAIATRRGFGYTLAGEGA</sequence>
<evidence type="ECO:0000256" key="1">
    <source>
        <dbReference type="ARBA" id="ARBA00023125"/>
    </source>
</evidence>
<evidence type="ECO:0000313" key="6">
    <source>
        <dbReference type="EMBL" id="THV17348.1"/>
    </source>
</evidence>
<proteinExistence type="predicted"/>
<evidence type="ECO:0000313" key="7">
    <source>
        <dbReference type="Proteomes" id="UP000309667"/>
    </source>
</evidence>
<dbReference type="SMART" id="SM00862">
    <property type="entry name" value="Trans_reg_C"/>
    <property type="match status" value="1"/>
</dbReference>
<keyword evidence="2" id="KW-0597">Phosphoprotein</keyword>
<dbReference type="SMART" id="SM00448">
    <property type="entry name" value="REC"/>
    <property type="match status" value="1"/>
</dbReference>
<dbReference type="Gene3D" id="6.10.250.690">
    <property type="match status" value="1"/>
</dbReference>
<keyword evidence="1 3" id="KW-0238">DNA-binding</keyword>
<protein>
    <submittedName>
        <fullName evidence="6">Response regulator transcription factor</fullName>
    </submittedName>
</protein>
<accession>A0ABY2R0X0</accession>
<dbReference type="SUPFAM" id="SSF46894">
    <property type="entry name" value="C-terminal effector domain of the bipartite response regulators"/>
    <property type="match status" value="1"/>
</dbReference>
<dbReference type="InterPro" id="IPR001867">
    <property type="entry name" value="OmpR/PhoB-type_DNA-bd"/>
</dbReference>
<dbReference type="Pfam" id="PF00072">
    <property type="entry name" value="Response_reg"/>
    <property type="match status" value="1"/>
</dbReference>
<evidence type="ECO:0000256" key="3">
    <source>
        <dbReference type="PROSITE-ProRule" id="PRU01091"/>
    </source>
</evidence>
<dbReference type="InterPro" id="IPR011006">
    <property type="entry name" value="CheY-like_superfamily"/>
</dbReference>
<dbReference type="SUPFAM" id="SSF52172">
    <property type="entry name" value="CheY-like"/>
    <property type="match status" value="1"/>
</dbReference>
<dbReference type="PANTHER" id="PTHR48111:SF37">
    <property type="entry name" value="RESPONSE REGULATOR PROTEIN CARR"/>
    <property type="match status" value="1"/>
</dbReference>
<feature type="domain" description="OmpR/PhoB-type" evidence="5">
    <location>
        <begin position="125"/>
        <end position="219"/>
    </location>
</feature>
<dbReference type="Gene3D" id="1.10.10.10">
    <property type="entry name" value="Winged helix-like DNA-binding domain superfamily/Winged helix DNA-binding domain"/>
    <property type="match status" value="1"/>
</dbReference>
<evidence type="ECO:0000259" key="4">
    <source>
        <dbReference type="PROSITE" id="PS50110"/>
    </source>
</evidence>
<dbReference type="PROSITE" id="PS50110">
    <property type="entry name" value="RESPONSE_REGULATORY"/>
    <property type="match status" value="1"/>
</dbReference>
<feature type="DNA-binding region" description="OmpR/PhoB-type" evidence="3">
    <location>
        <begin position="125"/>
        <end position="219"/>
    </location>
</feature>
<feature type="modified residue" description="4-aspartylphosphate" evidence="2">
    <location>
        <position position="51"/>
    </location>
</feature>
<dbReference type="RefSeq" id="WP_136556952.1">
    <property type="nucleotide sequence ID" value="NZ_JBKBQL010000002.1"/>
</dbReference>
<gene>
    <name evidence="6" type="ORF">E9677_05015</name>
</gene>
<dbReference type="Gene3D" id="3.40.50.2300">
    <property type="match status" value="1"/>
</dbReference>
<keyword evidence="7" id="KW-1185">Reference proteome</keyword>
<evidence type="ECO:0000256" key="2">
    <source>
        <dbReference type="PROSITE-ProRule" id="PRU00169"/>
    </source>
</evidence>
<name>A0ABY2R0X0_9HYPH</name>
<dbReference type="Pfam" id="PF00486">
    <property type="entry name" value="Trans_reg_C"/>
    <property type="match status" value="1"/>
</dbReference>
<comment type="caution">
    <text evidence="6">The sequence shown here is derived from an EMBL/GenBank/DDBJ whole genome shotgun (WGS) entry which is preliminary data.</text>
</comment>
<feature type="domain" description="Response regulatory" evidence="4">
    <location>
        <begin position="2"/>
        <end position="116"/>
    </location>
</feature>
<dbReference type="EMBL" id="STGT01000001">
    <property type="protein sequence ID" value="THV17348.1"/>
    <property type="molecule type" value="Genomic_DNA"/>
</dbReference>
<dbReference type="InterPro" id="IPR039420">
    <property type="entry name" value="WalR-like"/>
</dbReference>
<reference evidence="6 7" key="1">
    <citation type="submission" date="2019-04" db="EMBL/GenBank/DDBJ databases">
        <title>Genome sequence of strain 7209-2.</title>
        <authorList>
            <person name="Gao J."/>
            <person name="Sun J."/>
        </authorList>
    </citation>
    <scope>NUCLEOTIDE SEQUENCE [LARGE SCALE GENOMIC DNA]</scope>
    <source>
        <strain evidence="6 7">7209-2</strain>
    </source>
</reference>
<evidence type="ECO:0000259" key="5">
    <source>
        <dbReference type="PROSITE" id="PS51755"/>
    </source>
</evidence>
<dbReference type="InterPro" id="IPR001789">
    <property type="entry name" value="Sig_transdc_resp-reg_receiver"/>
</dbReference>
<dbReference type="PANTHER" id="PTHR48111">
    <property type="entry name" value="REGULATOR OF RPOS"/>
    <property type="match status" value="1"/>
</dbReference>
<dbReference type="Proteomes" id="UP000309667">
    <property type="component" value="Unassembled WGS sequence"/>
</dbReference>
<organism evidence="6 7">
    <name type="scientific">Rhizobium rhizophilum</name>
    <dbReference type="NCBI Taxonomy" id="1850373"/>
    <lineage>
        <taxon>Bacteria</taxon>
        <taxon>Pseudomonadati</taxon>
        <taxon>Pseudomonadota</taxon>
        <taxon>Alphaproteobacteria</taxon>
        <taxon>Hyphomicrobiales</taxon>
        <taxon>Rhizobiaceae</taxon>
        <taxon>Rhizobium/Agrobacterium group</taxon>
        <taxon>Rhizobium</taxon>
    </lineage>
</organism>
<dbReference type="CDD" id="cd00383">
    <property type="entry name" value="trans_reg_C"/>
    <property type="match status" value="1"/>
</dbReference>
<dbReference type="InterPro" id="IPR016032">
    <property type="entry name" value="Sig_transdc_resp-reg_C-effctor"/>
</dbReference>